<evidence type="ECO:0000313" key="2">
    <source>
        <dbReference type="EMBL" id="TMW57359.1"/>
    </source>
</evidence>
<comment type="caution">
    <text evidence="2">The sequence shown here is derived from an EMBL/GenBank/DDBJ whole genome shotgun (WGS) entry which is preliminary data.</text>
</comment>
<dbReference type="AlphaFoldDB" id="A0A8K1FDX2"/>
<reference evidence="2" key="1">
    <citation type="submission" date="2019-03" db="EMBL/GenBank/DDBJ databases">
        <title>Long read genome sequence of the mycoparasitic Pythium oligandrum ATCC 38472 isolated from sugarbeet rhizosphere.</title>
        <authorList>
            <person name="Gaulin E."/>
        </authorList>
    </citation>
    <scope>NUCLEOTIDE SEQUENCE</scope>
    <source>
        <strain evidence="2">ATCC 38472_TT</strain>
    </source>
</reference>
<evidence type="ECO:0000256" key="1">
    <source>
        <dbReference type="SAM" id="MobiDB-lite"/>
    </source>
</evidence>
<accession>A0A8K1FDX2</accession>
<name>A0A8K1FDX2_PYTOL</name>
<dbReference type="EMBL" id="SPLM01000144">
    <property type="protein sequence ID" value="TMW57359.1"/>
    <property type="molecule type" value="Genomic_DNA"/>
</dbReference>
<dbReference type="Proteomes" id="UP000794436">
    <property type="component" value="Unassembled WGS sequence"/>
</dbReference>
<feature type="compositionally biased region" description="Basic and acidic residues" evidence="1">
    <location>
        <begin position="153"/>
        <end position="165"/>
    </location>
</feature>
<organism evidence="2 3">
    <name type="scientific">Pythium oligandrum</name>
    <name type="common">Mycoparasitic fungus</name>
    <dbReference type="NCBI Taxonomy" id="41045"/>
    <lineage>
        <taxon>Eukaryota</taxon>
        <taxon>Sar</taxon>
        <taxon>Stramenopiles</taxon>
        <taxon>Oomycota</taxon>
        <taxon>Peronosporomycetes</taxon>
        <taxon>Pythiales</taxon>
        <taxon>Pythiaceae</taxon>
        <taxon>Pythium</taxon>
    </lineage>
</organism>
<proteinExistence type="predicted"/>
<feature type="region of interest" description="Disordered" evidence="1">
    <location>
        <begin position="1"/>
        <end position="24"/>
    </location>
</feature>
<dbReference type="OrthoDB" id="60765at2759"/>
<gene>
    <name evidence="2" type="ORF">Poli38472_003284</name>
</gene>
<evidence type="ECO:0000313" key="3">
    <source>
        <dbReference type="Proteomes" id="UP000794436"/>
    </source>
</evidence>
<feature type="region of interest" description="Disordered" evidence="1">
    <location>
        <begin position="153"/>
        <end position="177"/>
    </location>
</feature>
<protein>
    <submittedName>
        <fullName evidence="2">Uncharacterized protein</fullName>
    </submittedName>
</protein>
<sequence length="243" mass="28105">MPTESVAPQRGLAPKKRIGGQGAPVNYSFEERVFSTNDTASDKAAAKQEVVESLKSKLLFNDKPEWNISTSNYDNMQMTGKCYHRTNVNAERNRTNMYAYNFRAEKLPKKWPTIKPKTNRFNMGILEVALKDEYMGETFGDERMTRGYSKRVEELPNHPDLRDKTPWNPSTEAKPPMQTDQFKQFETDRQARSLRTKVKVESSCQYKSPEELAKEENERLRQEKAAKVAQLAHEAKMAALRRY</sequence>
<keyword evidence="3" id="KW-1185">Reference proteome</keyword>